<proteinExistence type="predicted"/>
<evidence type="ECO:0000313" key="1">
    <source>
        <dbReference type="EMBL" id="CAG8462786.1"/>
    </source>
</evidence>
<reference evidence="1" key="1">
    <citation type="submission" date="2021-06" db="EMBL/GenBank/DDBJ databases">
        <authorList>
            <person name="Kallberg Y."/>
            <person name="Tangrot J."/>
            <person name="Rosling A."/>
        </authorList>
    </citation>
    <scope>NUCLEOTIDE SEQUENCE</scope>
    <source>
        <strain evidence="1">28 12/20/2015</strain>
    </source>
</reference>
<keyword evidence="2" id="KW-1185">Reference proteome</keyword>
<name>A0ACA9KBA3_9GLOM</name>
<evidence type="ECO:0000313" key="2">
    <source>
        <dbReference type="Proteomes" id="UP000789366"/>
    </source>
</evidence>
<accession>A0ACA9KBA3</accession>
<sequence length="618" mass="68230">MHCAINNGGVLLENFHDRVSNLVKNSKPINHNVKSNNKAYDSDSIIYSRQNVGKNVGRVFGLPIISDLIKTKDTSSFVPNSKPRLVSLFQVGMGTTPQFINVVPDISSNEFVVTNQFCKSQLNCNNRKNVFNSGFSKTFKPSTQQKNGPIKYLDGSSVSGSSGNDYITFSQSKSKFQADIFLAKKIDGLFQTQATVEGIMGLSRESQLWKKLDESNLDQVIGFALPLDNCNVGSISLGGIDNRFIKGPLHSISRLQASEPFHSIKINAAYVGDIPVDVTAIDSILDTRSNRISFGKASSDFFNLINATKSPEGWKVPNPVNISFDITLNNNQIVKFELPSNAICDRSIGSGKDCIVVLDDGSGPLNTWIFGTPFLQNFYFAIDLKQNLIKFADRNNFCPPTTTATTQSSTKTFTKQPKQTGKEEKEDKGGDGGGAPLFTQPPEAQFTQPPQLFQPPKPSQPAQSTAESIQPSQTFLDVPTTQQFTTQFTLQLFTTQSITTQLSTVQSNTTQLYTTQFNTTQFSTVQSNSTQLSTIQSNTTQLSTIQSNTTQLFTTQFNTTQSTIQPAPISSTSTIIPTITNFIYPETVVIDLRQFPMELVYIDIDLRKFPMEFVSRNF</sequence>
<dbReference type="Proteomes" id="UP000789366">
    <property type="component" value="Unassembled WGS sequence"/>
</dbReference>
<dbReference type="EMBL" id="CAJVPW010000693">
    <property type="protein sequence ID" value="CAG8462786.1"/>
    <property type="molecule type" value="Genomic_DNA"/>
</dbReference>
<protein>
    <submittedName>
        <fullName evidence="1">13267_t:CDS:1</fullName>
    </submittedName>
</protein>
<comment type="caution">
    <text evidence="1">The sequence shown here is derived from an EMBL/GenBank/DDBJ whole genome shotgun (WGS) entry which is preliminary data.</text>
</comment>
<gene>
    <name evidence="1" type="ORF">SPELUC_LOCUS1336</name>
</gene>
<organism evidence="1 2">
    <name type="scientific">Cetraspora pellucida</name>
    <dbReference type="NCBI Taxonomy" id="1433469"/>
    <lineage>
        <taxon>Eukaryota</taxon>
        <taxon>Fungi</taxon>
        <taxon>Fungi incertae sedis</taxon>
        <taxon>Mucoromycota</taxon>
        <taxon>Glomeromycotina</taxon>
        <taxon>Glomeromycetes</taxon>
        <taxon>Diversisporales</taxon>
        <taxon>Gigasporaceae</taxon>
        <taxon>Cetraspora</taxon>
    </lineage>
</organism>